<dbReference type="GO" id="GO:0000166">
    <property type="term" value="F:nucleotide binding"/>
    <property type="evidence" value="ECO:0007669"/>
    <property type="project" value="UniProtKB-KW"/>
</dbReference>
<dbReference type="AlphaFoldDB" id="A3U9I3"/>
<dbReference type="InterPro" id="IPR056179">
    <property type="entry name" value="DHQS_C"/>
</dbReference>
<comment type="cofactor">
    <cofactor evidence="3">
        <name>Zn(2+)</name>
        <dbReference type="ChEBI" id="CHEBI:29105"/>
    </cofactor>
</comment>
<evidence type="ECO:0000256" key="8">
    <source>
        <dbReference type="ARBA" id="ARBA00023027"/>
    </source>
</evidence>
<dbReference type="EMBL" id="CP002046">
    <property type="protein sequence ID" value="EAP86469.1"/>
    <property type="molecule type" value="Genomic_DNA"/>
</dbReference>
<dbReference type="Pfam" id="PF24621">
    <property type="entry name" value="DHQS_C"/>
    <property type="match status" value="1"/>
</dbReference>
<evidence type="ECO:0000256" key="6">
    <source>
        <dbReference type="ARBA" id="ARBA00022741"/>
    </source>
</evidence>
<evidence type="ECO:0000259" key="13">
    <source>
        <dbReference type="Pfam" id="PF24621"/>
    </source>
</evidence>
<keyword evidence="15" id="KW-1185">Reference proteome</keyword>
<dbReference type="CDD" id="cd08195">
    <property type="entry name" value="DHQS"/>
    <property type="match status" value="1"/>
</dbReference>
<comment type="cofactor">
    <cofactor evidence="1">
        <name>NAD(+)</name>
        <dbReference type="ChEBI" id="CHEBI:57540"/>
    </cofactor>
</comment>
<dbReference type="FunFam" id="3.40.50.1970:FF:000007">
    <property type="entry name" value="Pentafunctional AROM polypeptide"/>
    <property type="match status" value="1"/>
</dbReference>
<dbReference type="Gene3D" id="1.20.1090.10">
    <property type="entry name" value="Dehydroquinate synthase-like - alpha domain"/>
    <property type="match status" value="1"/>
</dbReference>
<keyword evidence="10" id="KW-0170">Cobalt</keyword>
<evidence type="ECO:0000256" key="2">
    <source>
        <dbReference type="ARBA" id="ARBA00001941"/>
    </source>
</evidence>
<dbReference type="Pfam" id="PF01761">
    <property type="entry name" value="DHQ_synthase"/>
    <property type="match status" value="1"/>
</dbReference>
<feature type="domain" description="3-dehydroquinate synthase N-terminal" evidence="12">
    <location>
        <begin position="64"/>
        <end position="176"/>
    </location>
</feature>
<keyword evidence="7" id="KW-0862">Zinc</keyword>
<dbReference type="InterPro" id="IPR030960">
    <property type="entry name" value="DHQS/DOIS_N"/>
</dbReference>
<gene>
    <name evidence="14" type="ordered locus">CA2559_10553</name>
</gene>
<evidence type="ECO:0000256" key="10">
    <source>
        <dbReference type="ARBA" id="ARBA00023285"/>
    </source>
</evidence>
<dbReference type="GO" id="GO:0046872">
    <property type="term" value="F:metal ion binding"/>
    <property type="evidence" value="ECO:0007669"/>
    <property type="project" value="UniProtKB-KW"/>
</dbReference>
<feature type="domain" description="3-dehydroquinate synthase C-terminal" evidence="13">
    <location>
        <begin position="178"/>
        <end position="321"/>
    </location>
</feature>
<dbReference type="GO" id="GO:0009423">
    <property type="term" value="P:chorismate biosynthetic process"/>
    <property type="evidence" value="ECO:0007669"/>
    <property type="project" value="UniProtKB-UniRule"/>
</dbReference>
<comment type="function">
    <text evidence="4">Catalyzes the conversion of 3-deoxy-D-arabino-heptulosonate 7-phosphate (DAHP) to dehydroquinate (DHQ).</text>
</comment>
<dbReference type="PIRSF" id="PIRSF001455">
    <property type="entry name" value="DHQ_synth"/>
    <property type="match status" value="1"/>
</dbReference>
<keyword evidence="8" id="KW-0520">NAD</keyword>
<evidence type="ECO:0000256" key="5">
    <source>
        <dbReference type="ARBA" id="ARBA00022723"/>
    </source>
</evidence>
<evidence type="ECO:0000259" key="12">
    <source>
        <dbReference type="Pfam" id="PF01761"/>
    </source>
</evidence>
<dbReference type="Proteomes" id="UP000002297">
    <property type="component" value="Chromosome"/>
</dbReference>
<evidence type="ECO:0000256" key="11">
    <source>
        <dbReference type="NCBIfam" id="TIGR01357"/>
    </source>
</evidence>
<dbReference type="OrthoDB" id="9806583at2"/>
<dbReference type="STRING" id="216432.CA2559_10553"/>
<proteinExistence type="predicted"/>
<name>A3U9I3_CROAH</name>
<evidence type="ECO:0000256" key="4">
    <source>
        <dbReference type="ARBA" id="ARBA00003485"/>
    </source>
</evidence>
<protein>
    <recommendedName>
        <fullName evidence="11">3-dehydroquinate synthase</fullName>
        <ecNumber evidence="11">4.2.3.4</ecNumber>
    </recommendedName>
</protein>
<keyword evidence="6" id="KW-0547">Nucleotide-binding</keyword>
<evidence type="ECO:0000256" key="7">
    <source>
        <dbReference type="ARBA" id="ARBA00022833"/>
    </source>
</evidence>
<evidence type="ECO:0000313" key="14">
    <source>
        <dbReference type="EMBL" id="EAP86469.1"/>
    </source>
</evidence>
<dbReference type="GeneID" id="89453850"/>
<dbReference type="SUPFAM" id="SSF56796">
    <property type="entry name" value="Dehydroquinate synthase-like"/>
    <property type="match status" value="1"/>
</dbReference>
<dbReference type="GO" id="GO:0005737">
    <property type="term" value="C:cytoplasm"/>
    <property type="evidence" value="ECO:0007669"/>
    <property type="project" value="InterPro"/>
</dbReference>
<dbReference type="PANTHER" id="PTHR43622">
    <property type="entry name" value="3-DEHYDROQUINATE SYNTHASE"/>
    <property type="match status" value="1"/>
</dbReference>
<keyword evidence="5" id="KW-0479">Metal-binding</keyword>
<dbReference type="InterPro" id="IPR016037">
    <property type="entry name" value="DHQ_synth_AroB"/>
</dbReference>
<dbReference type="RefSeq" id="WP_013187854.1">
    <property type="nucleotide sequence ID" value="NC_014230.1"/>
</dbReference>
<dbReference type="GO" id="GO:0003856">
    <property type="term" value="F:3-dehydroquinate synthase activity"/>
    <property type="evidence" value="ECO:0007669"/>
    <property type="project" value="UniProtKB-UniRule"/>
</dbReference>
<evidence type="ECO:0000313" key="15">
    <source>
        <dbReference type="Proteomes" id="UP000002297"/>
    </source>
</evidence>
<evidence type="ECO:0000256" key="9">
    <source>
        <dbReference type="ARBA" id="ARBA00023239"/>
    </source>
</evidence>
<dbReference type="Gene3D" id="3.40.50.1970">
    <property type="match status" value="1"/>
</dbReference>
<sequence>MKFDPIASGNSIVYFENEGYTALNSYLKEEKPSKIFVLVDSNTLQDCLPIFLAKLETEIVIETIEIEPGESFKTIDTCVGVWNALSELNADRKSIILNLGGGVVTDLGGFVASTFKRGIPYINIPTSLLAMVDASVGGKTGVDLGVLKNQIGVISHSEMVIVDTNYLKTLPGKQMRSGHAEILKHGLITSKSYWDKCSDLKNLTLESYDAIIYESVQIKNNVVTKDPKEKGLRKTLNFGHTLGHAIESYLLEHDTKDAVLHGEAVAAGMILALHLSEAEYEFPSQEKEEICNTLLSIYGKISLNHEDYQHIIELLKFDKKNTHGKINFILLKGFGEAVLDCQISNERLLEAFNYYKNL</sequence>
<keyword evidence="9" id="KW-0456">Lyase</keyword>
<evidence type="ECO:0000256" key="1">
    <source>
        <dbReference type="ARBA" id="ARBA00001911"/>
    </source>
</evidence>
<reference evidence="14 15" key="1">
    <citation type="journal article" date="2010" name="J. Bacteriol.">
        <title>The complete genome sequence of Croceibacter atlanticus HTCC2559T.</title>
        <authorList>
            <person name="Oh H.M."/>
            <person name="Kang I."/>
            <person name="Ferriera S."/>
            <person name="Giovannoni S.J."/>
            <person name="Cho J.C."/>
        </authorList>
    </citation>
    <scope>NUCLEOTIDE SEQUENCE [LARGE SCALE GENOMIC DNA]</scope>
    <source>
        <strain evidence="15">ATCC BAA-628 / HTCC2559 / KCTC 12090</strain>
    </source>
</reference>
<dbReference type="HOGENOM" id="CLU_001201_0_1_10"/>
<dbReference type="eggNOG" id="COG0337">
    <property type="taxonomic scope" value="Bacteria"/>
</dbReference>
<organism evidence="14 15">
    <name type="scientific">Croceibacter atlanticus (strain ATCC BAA-628 / JCM 21780 / CIP 108009 / IAM 15332 / KCTC 12090 / HTCC2559)</name>
    <dbReference type="NCBI Taxonomy" id="216432"/>
    <lineage>
        <taxon>Bacteria</taxon>
        <taxon>Pseudomonadati</taxon>
        <taxon>Bacteroidota</taxon>
        <taxon>Flavobacteriia</taxon>
        <taxon>Flavobacteriales</taxon>
        <taxon>Flavobacteriaceae</taxon>
        <taxon>Croceibacter</taxon>
    </lineage>
</organism>
<dbReference type="KEGG" id="cat:CA2559_10553"/>
<dbReference type="GO" id="GO:0009073">
    <property type="term" value="P:aromatic amino acid family biosynthetic process"/>
    <property type="evidence" value="ECO:0007669"/>
    <property type="project" value="InterPro"/>
</dbReference>
<dbReference type="PANTHER" id="PTHR43622:SF1">
    <property type="entry name" value="3-DEHYDROQUINATE SYNTHASE"/>
    <property type="match status" value="1"/>
</dbReference>
<comment type="cofactor">
    <cofactor evidence="2">
        <name>Co(2+)</name>
        <dbReference type="ChEBI" id="CHEBI:48828"/>
    </cofactor>
</comment>
<dbReference type="InterPro" id="IPR050071">
    <property type="entry name" value="Dehydroquinate_synthase"/>
</dbReference>
<dbReference type="InterPro" id="IPR030963">
    <property type="entry name" value="DHQ_synth_fam"/>
</dbReference>
<dbReference type="EC" id="4.2.3.4" evidence="11"/>
<dbReference type="NCBIfam" id="TIGR01357">
    <property type="entry name" value="aroB"/>
    <property type="match status" value="1"/>
</dbReference>
<evidence type="ECO:0000256" key="3">
    <source>
        <dbReference type="ARBA" id="ARBA00001947"/>
    </source>
</evidence>
<accession>A3U9I3</accession>